<gene>
    <name evidence="2" type="ORF">HGA03_08740</name>
</gene>
<organism evidence="2 3">
    <name type="scientific">Cellulomonas denverensis</name>
    <dbReference type="NCBI Taxonomy" id="264297"/>
    <lineage>
        <taxon>Bacteria</taxon>
        <taxon>Bacillati</taxon>
        <taxon>Actinomycetota</taxon>
        <taxon>Actinomycetes</taxon>
        <taxon>Micrococcales</taxon>
        <taxon>Cellulomonadaceae</taxon>
        <taxon>Cellulomonas</taxon>
    </lineage>
</organism>
<dbReference type="EMBL" id="JAAXOX010000003">
    <property type="protein sequence ID" value="NKY22749.1"/>
    <property type="molecule type" value="Genomic_DNA"/>
</dbReference>
<dbReference type="PANTHER" id="PTHR42886:SF29">
    <property type="entry name" value="PUMMELIG, ISOFORM A"/>
    <property type="match status" value="1"/>
</dbReference>
<dbReference type="PANTHER" id="PTHR42886">
    <property type="entry name" value="RE40534P-RELATED"/>
    <property type="match status" value="1"/>
</dbReference>
<evidence type="ECO:0000313" key="3">
    <source>
        <dbReference type="Proteomes" id="UP000581206"/>
    </source>
</evidence>
<dbReference type="Proteomes" id="UP000581206">
    <property type="component" value="Unassembled WGS sequence"/>
</dbReference>
<proteinExistence type="predicted"/>
<dbReference type="Pfam" id="PF12146">
    <property type="entry name" value="Hydrolase_4"/>
    <property type="match status" value="1"/>
</dbReference>
<reference evidence="2 3" key="1">
    <citation type="submission" date="2020-04" db="EMBL/GenBank/DDBJ databases">
        <title>MicrobeNet Type strains.</title>
        <authorList>
            <person name="Nicholson A.C."/>
        </authorList>
    </citation>
    <scope>NUCLEOTIDE SEQUENCE [LARGE SCALE GENOMIC DNA]</scope>
    <source>
        <strain evidence="2 3">ATCC BAA-788</strain>
    </source>
</reference>
<sequence>MPGRPDPVATLVHRADAGTDPDRPAVLYLHGFVDYFFHDHVGAALAERGIDLYGLDLRDYGRSIRPGRTPNTVRSLGVYAEEVDTAIHLLRRRHRRVVLLGHSTGGLIAALWADARHGTGLIDALVLNSPWLDLRGTRLERTVLTGVIDVLGLVAPDLPLRRLAPHYGEAAHAEWGYDLAWKPHTDFPARASFIRAVRRGQSAVRRGLAIDVPVLVLTSDTTGPDDRWHEHLLTTDSVLDVADMWRLAPNLGEDVTVEVIEGGAHDLALSPEPARSAYLTAVAEWAERS</sequence>
<dbReference type="InterPro" id="IPR022742">
    <property type="entry name" value="Hydrolase_4"/>
</dbReference>
<dbReference type="InterPro" id="IPR029058">
    <property type="entry name" value="AB_hydrolase_fold"/>
</dbReference>
<protein>
    <submittedName>
        <fullName evidence="2">Alpha/beta hydrolase</fullName>
    </submittedName>
</protein>
<dbReference type="Gene3D" id="3.40.50.1820">
    <property type="entry name" value="alpha/beta hydrolase"/>
    <property type="match status" value="1"/>
</dbReference>
<name>A0A7X6QZ07_9CELL</name>
<dbReference type="GO" id="GO:0016787">
    <property type="term" value="F:hydrolase activity"/>
    <property type="evidence" value="ECO:0007669"/>
    <property type="project" value="UniProtKB-KW"/>
</dbReference>
<keyword evidence="2" id="KW-0378">Hydrolase</keyword>
<dbReference type="SUPFAM" id="SSF53474">
    <property type="entry name" value="alpha/beta-Hydrolases"/>
    <property type="match status" value="1"/>
</dbReference>
<keyword evidence="3" id="KW-1185">Reference proteome</keyword>
<evidence type="ECO:0000259" key="1">
    <source>
        <dbReference type="Pfam" id="PF12146"/>
    </source>
</evidence>
<feature type="domain" description="Serine aminopeptidase S33" evidence="1">
    <location>
        <begin position="23"/>
        <end position="268"/>
    </location>
</feature>
<dbReference type="AlphaFoldDB" id="A0A7X6QZ07"/>
<accession>A0A7X6QZ07</accession>
<evidence type="ECO:0000313" key="2">
    <source>
        <dbReference type="EMBL" id="NKY22749.1"/>
    </source>
</evidence>
<comment type="caution">
    <text evidence="2">The sequence shown here is derived from an EMBL/GenBank/DDBJ whole genome shotgun (WGS) entry which is preliminary data.</text>
</comment>